<dbReference type="Gene3D" id="1.10.10.60">
    <property type="entry name" value="Homeodomain-like"/>
    <property type="match status" value="2"/>
</dbReference>
<comment type="caution">
    <text evidence="8">The sequence shown here is derived from an EMBL/GenBank/DDBJ whole genome shotgun (WGS) entry which is preliminary data.</text>
</comment>
<protein>
    <submittedName>
        <fullName evidence="8">Uncharacterized protein</fullName>
    </submittedName>
</protein>
<keyword evidence="9" id="KW-1185">Reference proteome</keyword>
<dbReference type="SUPFAM" id="SSF46689">
    <property type="entry name" value="Homeodomain-like"/>
    <property type="match status" value="1"/>
</dbReference>
<evidence type="ECO:0000259" key="6">
    <source>
        <dbReference type="PROSITE" id="PS50090"/>
    </source>
</evidence>
<evidence type="ECO:0000256" key="4">
    <source>
        <dbReference type="ARBA" id="ARBA00023242"/>
    </source>
</evidence>
<dbReference type="InterPro" id="IPR009057">
    <property type="entry name" value="Homeodomain-like_sf"/>
</dbReference>
<evidence type="ECO:0000259" key="7">
    <source>
        <dbReference type="PROSITE" id="PS51294"/>
    </source>
</evidence>
<comment type="subcellular location">
    <subcellularLocation>
        <location evidence="1">Nucleus</location>
    </subcellularLocation>
</comment>
<keyword evidence="4" id="KW-0539">Nucleus</keyword>
<evidence type="ECO:0000256" key="3">
    <source>
        <dbReference type="ARBA" id="ARBA00023125"/>
    </source>
</evidence>
<accession>A0A4S4EB24</accession>
<feature type="compositionally biased region" description="Basic residues" evidence="5">
    <location>
        <begin position="376"/>
        <end position="385"/>
    </location>
</feature>
<evidence type="ECO:0000313" key="9">
    <source>
        <dbReference type="Proteomes" id="UP000306102"/>
    </source>
</evidence>
<feature type="domain" description="HTH myb-type" evidence="7">
    <location>
        <begin position="383"/>
        <end position="439"/>
    </location>
</feature>
<feature type="region of interest" description="Disordered" evidence="5">
    <location>
        <begin position="363"/>
        <end position="385"/>
    </location>
</feature>
<dbReference type="InterPro" id="IPR017930">
    <property type="entry name" value="Myb_dom"/>
</dbReference>
<dbReference type="AlphaFoldDB" id="A0A4S4EB24"/>
<dbReference type="SMART" id="SM00717">
    <property type="entry name" value="SANT"/>
    <property type="match status" value="2"/>
</dbReference>
<evidence type="ECO:0000313" key="8">
    <source>
        <dbReference type="EMBL" id="THG12776.1"/>
    </source>
</evidence>
<evidence type="ECO:0000256" key="1">
    <source>
        <dbReference type="ARBA" id="ARBA00004123"/>
    </source>
</evidence>
<dbReference type="InterPro" id="IPR050560">
    <property type="entry name" value="MYB_TF"/>
</dbReference>
<dbReference type="FunFam" id="1.10.10.60:FF:000381">
    <property type="entry name" value="Transcription factor MYB119"/>
    <property type="match status" value="1"/>
</dbReference>
<feature type="domain" description="Myb-like" evidence="6">
    <location>
        <begin position="383"/>
        <end position="435"/>
    </location>
</feature>
<dbReference type="SUPFAM" id="SSF56112">
    <property type="entry name" value="Protein kinase-like (PK-like)"/>
    <property type="match status" value="1"/>
</dbReference>
<dbReference type="EMBL" id="SDRB02006355">
    <property type="protein sequence ID" value="THG12776.1"/>
    <property type="molecule type" value="Genomic_DNA"/>
</dbReference>
<dbReference type="GO" id="GO:0005634">
    <property type="term" value="C:nucleus"/>
    <property type="evidence" value="ECO:0007669"/>
    <property type="project" value="UniProtKB-SubCell"/>
</dbReference>
<feature type="domain" description="HTH myb-type" evidence="7">
    <location>
        <begin position="440"/>
        <end position="490"/>
    </location>
</feature>
<keyword evidence="3" id="KW-0238">DNA-binding</keyword>
<evidence type="ECO:0000256" key="2">
    <source>
        <dbReference type="ARBA" id="ARBA00022737"/>
    </source>
</evidence>
<dbReference type="PANTHER" id="PTHR45614">
    <property type="entry name" value="MYB PROTEIN-RELATED"/>
    <property type="match status" value="1"/>
</dbReference>
<name>A0A4S4EB24_CAMSN</name>
<dbReference type="GO" id="GO:0000978">
    <property type="term" value="F:RNA polymerase II cis-regulatory region sequence-specific DNA binding"/>
    <property type="evidence" value="ECO:0007669"/>
    <property type="project" value="TreeGrafter"/>
</dbReference>
<organism evidence="8 9">
    <name type="scientific">Camellia sinensis var. sinensis</name>
    <name type="common">China tea</name>
    <dbReference type="NCBI Taxonomy" id="542762"/>
    <lineage>
        <taxon>Eukaryota</taxon>
        <taxon>Viridiplantae</taxon>
        <taxon>Streptophyta</taxon>
        <taxon>Embryophyta</taxon>
        <taxon>Tracheophyta</taxon>
        <taxon>Spermatophyta</taxon>
        <taxon>Magnoliopsida</taxon>
        <taxon>eudicotyledons</taxon>
        <taxon>Gunneridae</taxon>
        <taxon>Pentapetalae</taxon>
        <taxon>asterids</taxon>
        <taxon>Ericales</taxon>
        <taxon>Theaceae</taxon>
        <taxon>Camellia</taxon>
    </lineage>
</organism>
<gene>
    <name evidence="8" type="ORF">TEA_028995</name>
</gene>
<dbReference type="Pfam" id="PF13921">
    <property type="entry name" value="Myb_DNA-bind_6"/>
    <property type="match status" value="1"/>
</dbReference>
<sequence>MGAMDDLESRCKQKQHGLLTTEDFAAEKSALDTNLAAIDVGQRQKKQRVSLGIGFLFLGGGMRTFSTSNSSIAALLITLYPRLPTGPNDNQCHLQVIGRSELVWKYVVCPISGSCQCSDSKKFPGVRRHLVKHRHESIHLQLKKQKKKSPTESCEGDRFLRVSYGELFKATEGFSSSNLIGAGSFSTVYKGVLPPQEKVVAVKVLDIEREDLSYQPSLLSNNYLKPEIDKDFYFESSSSNGFFFHDLHHLDQFSFNGLNPEFCVQTICFDPFDPFTSNCSPNLDDFYESKPFAHSGVNNGTNEAANGSGGSGGGGGGGGGGGYLNYPKKTPGDAAESDRRYEEDIKPVKFVIPPDQGSSCITAENSGASAAPPTRKPCKGRKKSNSVKGQWTIEEDRELIEMVEKYGVRKWSQIAEMMEGGRIGKQCRERWHNHLRPDIKKDTWSEDEDKILIQTHTEVGNKWAEIAKRLPGRTENSVKNHWNATKRRQYSKRKCRTKNPRPSSLLQNYIKSLNLDGKFDINAKNALATEKFEECSILLDQMPCPPVDDEKSFEMEEVPLDRVHVASFMKREVKKEKDLMEMITQVNL</sequence>
<evidence type="ECO:0000256" key="5">
    <source>
        <dbReference type="SAM" id="MobiDB-lite"/>
    </source>
</evidence>
<dbReference type="PANTHER" id="PTHR45614:SF285">
    <property type="entry name" value="TRANSCRIPTION FACTOR MYB98"/>
    <property type="match status" value="1"/>
</dbReference>
<dbReference type="PROSITE" id="PS51294">
    <property type="entry name" value="HTH_MYB"/>
    <property type="match status" value="2"/>
</dbReference>
<feature type="domain" description="Myb-like" evidence="6">
    <location>
        <begin position="436"/>
        <end position="486"/>
    </location>
</feature>
<proteinExistence type="predicted"/>
<dbReference type="Gene3D" id="3.30.200.20">
    <property type="entry name" value="Phosphorylase Kinase, domain 1"/>
    <property type="match status" value="1"/>
</dbReference>
<dbReference type="GO" id="GO:0000981">
    <property type="term" value="F:DNA-binding transcription factor activity, RNA polymerase II-specific"/>
    <property type="evidence" value="ECO:0007669"/>
    <property type="project" value="TreeGrafter"/>
</dbReference>
<keyword evidence="2" id="KW-0677">Repeat</keyword>
<dbReference type="Proteomes" id="UP000306102">
    <property type="component" value="Unassembled WGS sequence"/>
</dbReference>
<reference evidence="8 9" key="1">
    <citation type="journal article" date="2018" name="Proc. Natl. Acad. Sci. U.S.A.">
        <title>Draft genome sequence of Camellia sinensis var. sinensis provides insights into the evolution of the tea genome and tea quality.</title>
        <authorList>
            <person name="Wei C."/>
            <person name="Yang H."/>
            <person name="Wang S."/>
            <person name="Zhao J."/>
            <person name="Liu C."/>
            <person name="Gao L."/>
            <person name="Xia E."/>
            <person name="Lu Y."/>
            <person name="Tai Y."/>
            <person name="She G."/>
            <person name="Sun J."/>
            <person name="Cao H."/>
            <person name="Tong W."/>
            <person name="Gao Q."/>
            <person name="Li Y."/>
            <person name="Deng W."/>
            <person name="Jiang X."/>
            <person name="Wang W."/>
            <person name="Chen Q."/>
            <person name="Zhang S."/>
            <person name="Li H."/>
            <person name="Wu J."/>
            <person name="Wang P."/>
            <person name="Li P."/>
            <person name="Shi C."/>
            <person name="Zheng F."/>
            <person name="Jian J."/>
            <person name="Huang B."/>
            <person name="Shan D."/>
            <person name="Shi M."/>
            <person name="Fang C."/>
            <person name="Yue Y."/>
            <person name="Li F."/>
            <person name="Li D."/>
            <person name="Wei S."/>
            <person name="Han B."/>
            <person name="Jiang C."/>
            <person name="Yin Y."/>
            <person name="Xia T."/>
            <person name="Zhang Z."/>
            <person name="Bennetzen J.L."/>
            <person name="Zhao S."/>
            <person name="Wan X."/>
        </authorList>
    </citation>
    <scope>NUCLEOTIDE SEQUENCE [LARGE SCALE GENOMIC DNA]</scope>
    <source>
        <strain evidence="9">cv. Shuchazao</strain>
        <tissue evidence="8">Leaf</tissue>
    </source>
</reference>
<dbReference type="CDD" id="cd00167">
    <property type="entry name" value="SANT"/>
    <property type="match status" value="2"/>
</dbReference>
<dbReference type="FunFam" id="1.10.10.60:FF:000010">
    <property type="entry name" value="Transcriptional activator Myb isoform A"/>
    <property type="match status" value="1"/>
</dbReference>
<dbReference type="PROSITE" id="PS50090">
    <property type="entry name" value="MYB_LIKE"/>
    <property type="match status" value="2"/>
</dbReference>
<dbReference type="InterPro" id="IPR011009">
    <property type="entry name" value="Kinase-like_dom_sf"/>
</dbReference>
<dbReference type="InterPro" id="IPR001005">
    <property type="entry name" value="SANT/Myb"/>
</dbReference>